<dbReference type="SUPFAM" id="SSF51445">
    <property type="entry name" value="(Trans)glycosidases"/>
    <property type="match status" value="1"/>
</dbReference>
<keyword evidence="2" id="KW-0378">Hydrolase</keyword>
<organism evidence="2 3">
    <name type="scientific">Aaosphaeria arxii CBS 175.79</name>
    <dbReference type="NCBI Taxonomy" id="1450172"/>
    <lineage>
        <taxon>Eukaryota</taxon>
        <taxon>Fungi</taxon>
        <taxon>Dikarya</taxon>
        <taxon>Ascomycota</taxon>
        <taxon>Pezizomycotina</taxon>
        <taxon>Dothideomycetes</taxon>
        <taxon>Pleosporomycetidae</taxon>
        <taxon>Pleosporales</taxon>
        <taxon>Pleosporales incertae sedis</taxon>
        <taxon>Aaosphaeria</taxon>
    </lineage>
</organism>
<dbReference type="Proteomes" id="UP000799778">
    <property type="component" value="Unassembled WGS sequence"/>
</dbReference>
<dbReference type="AlphaFoldDB" id="A0A6A5X8Y6"/>
<dbReference type="Gene3D" id="3.20.20.80">
    <property type="entry name" value="Glycosidases"/>
    <property type="match status" value="1"/>
</dbReference>
<dbReference type="OrthoDB" id="442731at2759"/>
<sequence length="468" mass="52237">MLGLRIPLTLALAGAVACSGYYPAESANDIHFRDNLRKRAANGTAFNGPYKTSGRDIVDANGNKVVWAGVNWPMSGETMIPEGLEWASAEDIVDDILGVGFNYIRMGYAIEMIDQVYDRNGTDVPLEVAMINALGYVNGTKVTNEIIAKNPGWTSQTTRFEIWSDIARIAATKGVFISPDVHTGKAKWCCSHTDGNSWFDDIQFPAETWRRGLAYVANWAKDHENIVSMSLRNELRDSFNDTTLMYNWQTLAGNMTQGADAIHEANKDILILWSGMQYAQDLSALTTGSNLLTAPCYKCAAIRDARRRTPEYFNLDDHPWADKVVWEIHLYSMSEDQDTGTCPIIEAGLYRNGFNALGIDPPAACNVTNDCPRAVRETPVIISEFGGAQDETIFNHTLNNCLRDYTVKHGISWMMWSIAGSYRIRSGVQGMSDTWALTNAKWDGWNYDRGIEEFWKPWVKAMNIGGSK</sequence>
<evidence type="ECO:0000256" key="1">
    <source>
        <dbReference type="SAM" id="SignalP"/>
    </source>
</evidence>
<dbReference type="EMBL" id="ML978078">
    <property type="protein sequence ID" value="KAF2009428.1"/>
    <property type="molecule type" value="Genomic_DNA"/>
</dbReference>
<keyword evidence="3" id="KW-1185">Reference proteome</keyword>
<dbReference type="GeneID" id="54288060"/>
<protein>
    <submittedName>
        <fullName evidence="2">Glycoside hydrolase family 5 protein</fullName>
    </submittedName>
</protein>
<feature type="signal peptide" evidence="1">
    <location>
        <begin position="1"/>
        <end position="26"/>
    </location>
</feature>
<proteinExistence type="predicted"/>
<dbReference type="PANTHER" id="PTHR31263:SF0">
    <property type="entry name" value="CELLULASE FAMILY PROTEIN (AFU_ORTHOLOGUE AFUA_5G14560)"/>
    <property type="match status" value="1"/>
</dbReference>
<reference evidence="2" key="1">
    <citation type="journal article" date="2020" name="Stud. Mycol.">
        <title>101 Dothideomycetes genomes: a test case for predicting lifestyles and emergence of pathogens.</title>
        <authorList>
            <person name="Haridas S."/>
            <person name="Albert R."/>
            <person name="Binder M."/>
            <person name="Bloem J."/>
            <person name="Labutti K."/>
            <person name="Salamov A."/>
            <person name="Andreopoulos B."/>
            <person name="Baker S."/>
            <person name="Barry K."/>
            <person name="Bills G."/>
            <person name="Bluhm B."/>
            <person name="Cannon C."/>
            <person name="Castanera R."/>
            <person name="Culley D."/>
            <person name="Daum C."/>
            <person name="Ezra D."/>
            <person name="Gonzalez J."/>
            <person name="Henrissat B."/>
            <person name="Kuo A."/>
            <person name="Liang C."/>
            <person name="Lipzen A."/>
            <person name="Lutzoni F."/>
            <person name="Magnuson J."/>
            <person name="Mondo S."/>
            <person name="Nolan M."/>
            <person name="Ohm R."/>
            <person name="Pangilinan J."/>
            <person name="Park H.-J."/>
            <person name="Ramirez L."/>
            <person name="Alfaro M."/>
            <person name="Sun H."/>
            <person name="Tritt A."/>
            <person name="Yoshinaga Y."/>
            <person name="Zwiers L.-H."/>
            <person name="Turgeon B."/>
            <person name="Goodwin S."/>
            <person name="Spatafora J."/>
            <person name="Crous P."/>
            <person name="Grigoriev I."/>
        </authorList>
    </citation>
    <scope>NUCLEOTIDE SEQUENCE</scope>
    <source>
        <strain evidence="2">CBS 175.79</strain>
    </source>
</reference>
<keyword evidence="1" id="KW-0732">Signal</keyword>
<evidence type="ECO:0000313" key="3">
    <source>
        <dbReference type="Proteomes" id="UP000799778"/>
    </source>
</evidence>
<dbReference type="InterPro" id="IPR017853">
    <property type="entry name" value="GH"/>
</dbReference>
<gene>
    <name evidence="2" type="ORF">BU24DRAFT_444865</name>
</gene>
<dbReference type="PANTHER" id="PTHR31263">
    <property type="entry name" value="CELLULASE FAMILY PROTEIN (AFU_ORTHOLOGUE AFUA_5G14560)"/>
    <property type="match status" value="1"/>
</dbReference>
<dbReference type="RefSeq" id="XP_033377767.1">
    <property type="nucleotide sequence ID" value="XM_033530663.1"/>
</dbReference>
<feature type="chain" id="PRO_5025658540" evidence="1">
    <location>
        <begin position="27"/>
        <end position="468"/>
    </location>
</feature>
<evidence type="ECO:0000313" key="2">
    <source>
        <dbReference type="EMBL" id="KAF2009428.1"/>
    </source>
</evidence>
<dbReference type="PROSITE" id="PS51257">
    <property type="entry name" value="PROKAR_LIPOPROTEIN"/>
    <property type="match status" value="1"/>
</dbReference>
<accession>A0A6A5X8Y6</accession>
<name>A0A6A5X8Y6_9PLEO</name>
<dbReference type="GO" id="GO:0016787">
    <property type="term" value="F:hydrolase activity"/>
    <property type="evidence" value="ECO:0007669"/>
    <property type="project" value="UniProtKB-KW"/>
</dbReference>